<reference evidence="2" key="1">
    <citation type="journal article" date="2014" name="Front. Microbiol.">
        <title>High frequency of phylogenetically diverse reductive dehalogenase-homologous genes in deep subseafloor sedimentary metagenomes.</title>
        <authorList>
            <person name="Kawai M."/>
            <person name="Futagami T."/>
            <person name="Toyoda A."/>
            <person name="Takaki Y."/>
            <person name="Nishi S."/>
            <person name="Hori S."/>
            <person name="Arai W."/>
            <person name="Tsubouchi T."/>
            <person name="Morono Y."/>
            <person name="Uchiyama I."/>
            <person name="Ito T."/>
            <person name="Fujiyama A."/>
            <person name="Inagaki F."/>
            <person name="Takami H."/>
        </authorList>
    </citation>
    <scope>NUCLEOTIDE SEQUENCE</scope>
    <source>
        <strain evidence="2">Expedition CK06-06</strain>
    </source>
</reference>
<dbReference type="PANTHER" id="PTHR34512">
    <property type="entry name" value="CELL SURFACE PROTEIN"/>
    <property type="match status" value="1"/>
</dbReference>
<sequence length="145" mass="15877">MGINNGRVYFGNYSDGPVSGVYGLDETDGTEGWFSSAATHIWDSSPTIKDGRIFIGVRYNRLVAIDENTTEELWHFSTPSLTWVYSTAAIHNQAVFFGAGRAGSGYFYAVDATDGSEIWKYPVTGEIYGSVAVANNLVFFTTTDE</sequence>
<dbReference type="Gene3D" id="2.40.10.480">
    <property type="match status" value="1"/>
</dbReference>
<dbReference type="Pfam" id="PF13360">
    <property type="entry name" value="PQQ_2"/>
    <property type="match status" value="2"/>
</dbReference>
<dbReference type="SMART" id="SM00564">
    <property type="entry name" value="PQQ"/>
    <property type="match status" value="2"/>
</dbReference>
<feature type="domain" description="Pyrrolo-quinoline quinone repeat" evidence="1">
    <location>
        <begin position="94"/>
        <end position="144"/>
    </location>
</feature>
<organism evidence="2">
    <name type="scientific">marine sediment metagenome</name>
    <dbReference type="NCBI Taxonomy" id="412755"/>
    <lineage>
        <taxon>unclassified sequences</taxon>
        <taxon>metagenomes</taxon>
        <taxon>ecological metagenomes</taxon>
    </lineage>
</organism>
<feature type="non-terminal residue" evidence="2">
    <location>
        <position position="145"/>
    </location>
</feature>
<comment type="caution">
    <text evidence="2">The sequence shown here is derived from an EMBL/GenBank/DDBJ whole genome shotgun (WGS) entry which is preliminary data.</text>
</comment>
<dbReference type="PANTHER" id="PTHR34512:SF30">
    <property type="entry name" value="OUTER MEMBRANE PROTEIN ASSEMBLY FACTOR BAMB"/>
    <property type="match status" value="1"/>
</dbReference>
<dbReference type="InterPro" id="IPR018391">
    <property type="entry name" value="PQQ_b-propeller_rpt"/>
</dbReference>
<dbReference type="SUPFAM" id="SSF50998">
    <property type="entry name" value="Quinoprotein alcohol dehydrogenase-like"/>
    <property type="match status" value="1"/>
</dbReference>
<dbReference type="AlphaFoldDB" id="X1ENZ7"/>
<dbReference type="Gene3D" id="2.40.128.630">
    <property type="match status" value="1"/>
</dbReference>
<proteinExistence type="predicted"/>
<evidence type="ECO:0000313" key="2">
    <source>
        <dbReference type="EMBL" id="GAH10378.1"/>
    </source>
</evidence>
<name>X1ENZ7_9ZZZZ</name>
<dbReference type="InterPro" id="IPR002372">
    <property type="entry name" value="PQQ_rpt_dom"/>
</dbReference>
<gene>
    <name evidence="2" type="ORF">S01H4_57845</name>
</gene>
<feature type="domain" description="Pyrrolo-quinoline quinone repeat" evidence="1">
    <location>
        <begin position="21"/>
        <end position="78"/>
    </location>
</feature>
<protein>
    <recommendedName>
        <fullName evidence="1">Pyrrolo-quinoline quinone repeat domain-containing protein</fullName>
    </recommendedName>
</protein>
<dbReference type="InterPro" id="IPR011047">
    <property type="entry name" value="Quinoprotein_ADH-like_sf"/>
</dbReference>
<evidence type="ECO:0000259" key="1">
    <source>
        <dbReference type="Pfam" id="PF13360"/>
    </source>
</evidence>
<accession>X1ENZ7</accession>
<dbReference type="EMBL" id="BART01033720">
    <property type="protein sequence ID" value="GAH10378.1"/>
    <property type="molecule type" value="Genomic_DNA"/>
</dbReference>